<dbReference type="EMBL" id="QQAH01000020">
    <property type="protein sequence ID" value="RDD80184.1"/>
    <property type="molecule type" value="Genomic_DNA"/>
</dbReference>
<dbReference type="AlphaFoldDB" id="A0A369UHF7"/>
<protein>
    <submittedName>
        <fullName evidence="3">Type VI secretion system protein TssA</fullName>
    </submittedName>
</protein>
<feature type="domain" description="ImpA N-terminal" evidence="2">
    <location>
        <begin position="66"/>
        <end position="188"/>
    </location>
</feature>
<organism evidence="3 4">
    <name type="scientific">Dyella tabacisoli</name>
    <dbReference type="NCBI Taxonomy" id="2282381"/>
    <lineage>
        <taxon>Bacteria</taxon>
        <taxon>Pseudomonadati</taxon>
        <taxon>Pseudomonadota</taxon>
        <taxon>Gammaproteobacteria</taxon>
        <taxon>Lysobacterales</taxon>
        <taxon>Rhodanobacteraceae</taxon>
        <taxon>Dyella</taxon>
    </lineage>
</organism>
<reference evidence="3 4" key="1">
    <citation type="submission" date="2018-07" db="EMBL/GenBank/DDBJ databases">
        <title>Dyella tabacisoli L4-6T, whole genome shotgun sequence.</title>
        <authorList>
            <person name="Zhou X.-K."/>
            <person name="Li W.-J."/>
            <person name="Duan Y.-Q."/>
        </authorList>
    </citation>
    <scope>NUCLEOTIDE SEQUENCE [LARGE SCALE GENOMIC DNA]</scope>
    <source>
        <strain evidence="3 4">L4-6</strain>
    </source>
</reference>
<dbReference type="NCBIfam" id="TIGR03363">
    <property type="entry name" value="VI_chp_8"/>
    <property type="match status" value="1"/>
</dbReference>
<comment type="caution">
    <text evidence="3">The sequence shown here is derived from an EMBL/GenBank/DDBJ whole genome shotgun (WGS) entry which is preliminary data.</text>
</comment>
<dbReference type="Pfam" id="PF06812">
    <property type="entry name" value="ImpA_N"/>
    <property type="match status" value="1"/>
</dbReference>
<evidence type="ECO:0000313" key="4">
    <source>
        <dbReference type="Proteomes" id="UP000253782"/>
    </source>
</evidence>
<keyword evidence="4" id="KW-1185">Reference proteome</keyword>
<name>A0A369UHF7_9GAMM</name>
<sequence>MGRYHGSSARRRLQSGAGVSHHRAVRSDEAIPQRTQHAGQSARRHHRVNHAVRTEFAMSLDLAELLAPISPDRPCGEDVSFNPVYDRVREARRADDPSLRQGEWQTELKAADWRQVIKLAGDVLATQSKDLQMAVWLGEALISTDGLAGAAQAFELLHRLLDERWEGLFPELDGDDAEERAAKLAWFNIYAGDALRKLPISSGVRSVTLMDWQDSREVDNLGRQSREAYQAALDEGRMTGEAFDKAMLESRADQVSAWLDQASAALSAFEPLKQMVDTRLGRAAPSLAALEDALMRLRQVIAKTAQAKGIAGAAAATESVAQTSSTTSTETALGMLDLSANTTTSKRKALLALSQIAEFFRRTEPHNPVSFMLDKAVIWANTPLDVWLSEVVRDDTVLSSIRDRVGIPG</sequence>
<proteinExistence type="predicted"/>
<evidence type="ECO:0000313" key="3">
    <source>
        <dbReference type="EMBL" id="RDD80184.1"/>
    </source>
</evidence>
<dbReference type="PANTHER" id="PTHR37951">
    <property type="entry name" value="CYTOPLASMIC PROTEIN-RELATED"/>
    <property type="match status" value="1"/>
</dbReference>
<dbReference type="InterPro" id="IPR010657">
    <property type="entry name" value="ImpA_N"/>
</dbReference>
<feature type="region of interest" description="Disordered" evidence="1">
    <location>
        <begin position="1"/>
        <end position="46"/>
    </location>
</feature>
<dbReference type="PANTHER" id="PTHR37951:SF1">
    <property type="entry name" value="TYPE VI SECRETION SYSTEM COMPONENT TSSA1"/>
    <property type="match status" value="1"/>
</dbReference>
<evidence type="ECO:0000259" key="2">
    <source>
        <dbReference type="Pfam" id="PF06812"/>
    </source>
</evidence>
<accession>A0A369UHF7</accession>
<dbReference type="OrthoDB" id="9771118at2"/>
<dbReference type="InterPro" id="IPR017740">
    <property type="entry name" value="TssA-like"/>
</dbReference>
<evidence type="ECO:0000256" key="1">
    <source>
        <dbReference type="SAM" id="MobiDB-lite"/>
    </source>
</evidence>
<gene>
    <name evidence="3" type="primary">tssA</name>
    <name evidence="3" type="ORF">DVJ77_18760</name>
</gene>
<dbReference type="Proteomes" id="UP000253782">
    <property type="component" value="Unassembled WGS sequence"/>
</dbReference>